<evidence type="ECO:0000256" key="3">
    <source>
        <dbReference type="SAM" id="MobiDB-lite"/>
    </source>
</evidence>
<comment type="similarity">
    <text evidence="1">Belongs to the sulfotransferase 1 family.</text>
</comment>
<reference evidence="6" key="2">
    <citation type="submission" date="2010-04" db="EMBL/GenBank/DDBJ databases">
        <title>Genome sequence of Salinibacter ruber M8.</title>
        <authorList>
            <consortium name="Genoscope"/>
        </authorList>
    </citation>
    <scope>NUCLEOTIDE SEQUENCE [LARGE SCALE GENOMIC DNA]</scope>
    <source>
        <strain evidence="6">M8</strain>
    </source>
</reference>
<sequence length="288" mass="33623">MHFVVSYPKSGNTWIRLTTAAYRIPGVTSSELMTFEGEDNEIARAMQFGDAERYYYRAVSPIDIDDADFPTEVRLRPAALLVLKREVSIATTDIPILVKSHHFHGEVNDIPLWRPEWTDRVVNPVRDPREICCSFSAHMGMTYEETAEFMNNDHARTKGEDLDQVQHFFSTWSNHIRGWLEEDENDIPICTVRYEDLKAHPVQAFHEIFEFLDFPDLTEERVRNAVEKTQFDRMKEAEDEHGFTEQSDHQDRFFRSGETDGWKDELPTDVARKIEEDHGEMMEALGYL</sequence>
<evidence type="ECO:0000256" key="2">
    <source>
        <dbReference type="ARBA" id="ARBA00022679"/>
    </source>
</evidence>
<evidence type="ECO:0000259" key="4">
    <source>
        <dbReference type="Pfam" id="PF00685"/>
    </source>
</evidence>
<dbReference type="RefSeq" id="WP_013062795.1">
    <property type="nucleotide sequence ID" value="NC_014032.1"/>
</dbReference>
<dbReference type="KEGG" id="srm:SRM_02854"/>
<dbReference type="Proteomes" id="UP000000933">
    <property type="component" value="Chromosome"/>
</dbReference>
<reference evidence="5 6" key="1">
    <citation type="journal article" date="2010" name="ISME J.">
        <title>Fine-scale evolution: genomic, phenotypic and ecological differentiation in two coexisting Salinibacter ruber strains.</title>
        <authorList>
            <person name="Pena A."/>
            <person name="Teeling H."/>
            <person name="Huerta-Cepas J."/>
            <person name="Santos F."/>
            <person name="Yarza P."/>
            <person name="Brito-Echeverria J."/>
            <person name="Lucio M."/>
            <person name="Schmitt-Kopplin P."/>
            <person name="Meseguer I."/>
            <person name="Schenowitz C."/>
            <person name="Dossat C."/>
            <person name="Barbe V."/>
            <person name="Dopazo J."/>
            <person name="Rossello-Mora R."/>
            <person name="Schuler M."/>
            <person name="Glockner F.O."/>
            <person name="Amann R."/>
            <person name="Gabaldon T."/>
            <person name="Anton J."/>
        </authorList>
    </citation>
    <scope>NUCLEOTIDE SEQUENCE [LARGE SCALE GENOMIC DNA]</scope>
    <source>
        <strain evidence="5 6">M8</strain>
    </source>
</reference>
<dbReference type="InterPro" id="IPR000863">
    <property type="entry name" value="Sulfotransferase_dom"/>
</dbReference>
<dbReference type="EMBL" id="FP565814">
    <property type="protein sequence ID" value="CBH25775.1"/>
    <property type="molecule type" value="Genomic_DNA"/>
</dbReference>
<dbReference type="Pfam" id="PF00685">
    <property type="entry name" value="Sulfotransfer_1"/>
    <property type="match status" value="1"/>
</dbReference>
<dbReference type="PANTHER" id="PTHR11783">
    <property type="entry name" value="SULFOTRANSFERASE SULT"/>
    <property type="match status" value="1"/>
</dbReference>
<dbReference type="SUPFAM" id="SSF52540">
    <property type="entry name" value="P-loop containing nucleoside triphosphate hydrolases"/>
    <property type="match status" value="1"/>
</dbReference>
<protein>
    <submittedName>
        <fullName evidence="5">Aryl sulfotransferase</fullName>
    </submittedName>
</protein>
<gene>
    <name evidence="5" type="ordered locus">SRM_02854</name>
</gene>
<keyword evidence="2" id="KW-0808">Transferase</keyword>
<dbReference type="HOGENOM" id="CLU_027239_4_1_10"/>
<feature type="domain" description="Sulfotransferase" evidence="4">
    <location>
        <begin position="3"/>
        <end position="284"/>
    </location>
</feature>
<dbReference type="AlphaFoldDB" id="D5HCM0"/>
<proteinExistence type="inferred from homology"/>
<name>D5HCM0_SALRM</name>
<dbReference type="InterPro" id="IPR027417">
    <property type="entry name" value="P-loop_NTPase"/>
</dbReference>
<evidence type="ECO:0000313" key="5">
    <source>
        <dbReference type="EMBL" id="CBH25775.1"/>
    </source>
</evidence>
<dbReference type="GO" id="GO:0008146">
    <property type="term" value="F:sulfotransferase activity"/>
    <property type="evidence" value="ECO:0007669"/>
    <property type="project" value="InterPro"/>
</dbReference>
<organism evidence="5 6">
    <name type="scientific">Salinibacter ruber (strain M8)</name>
    <dbReference type="NCBI Taxonomy" id="761659"/>
    <lineage>
        <taxon>Bacteria</taxon>
        <taxon>Pseudomonadati</taxon>
        <taxon>Rhodothermota</taxon>
        <taxon>Rhodothermia</taxon>
        <taxon>Rhodothermales</taxon>
        <taxon>Salinibacteraceae</taxon>
        <taxon>Salinibacter</taxon>
    </lineage>
</organism>
<evidence type="ECO:0000313" key="6">
    <source>
        <dbReference type="Proteomes" id="UP000000933"/>
    </source>
</evidence>
<dbReference type="Gene3D" id="3.40.50.300">
    <property type="entry name" value="P-loop containing nucleotide triphosphate hydrolases"/>
    <property type="match status" value="1"/>
</dbReference>
<accession>D5HCM0</accession>
<evidence type="ECO:0000256" key="1">
    <source>
        <dbReference type="ARBA" id="ARBA00005771"/>
    </source>
</evidence>
<feature type="region of interest" description="Disordered" evidence="3">
    <location>
        <begin position="235"/>
        <end position="262"/>
    </location>
</feature>